<gene>
    <name evidence="1" type="ORF">E6Q11_03485</name>
</gene>
<comment type="caution">
    <text evidence="1">The sequence shown here is derived from an EMBL/GenBank/DDBJ whole genome shotgun (WGS) entry which is preliminary data.</text>
</comment>
<evidence type="ECO:0008006" key="3">
    <source>
        <dbReference type="Google" id="ProtNLM"/>
    </source>
</evidence>
<sequence>MKTIIILTMAIVLTGCGQVGRIQANWTGYSEHCVDGVTYLQFASGATVKYHPDGRVWTCK</sequence>
<proteinExistence type="predicted"/>
<dbReference type="AlphaFoldDB" id="A0A5C7J923"/>
<evidence type="ECO:0000313" key="2">
    <source>
        <dbReference type="Proteomes" id="UP000321026"/>
    </source>
</evidence>
<name>A0A5C7J923_9BACT</name>
<organism evidence="1 2">
    <name type="scientific">Candidatus Dojkabacteria bacterium</name>
    <dbReference type="NCBI Taxonomy" id="2099670"/>
    <lineage>
        <taxon>Bacteria</taxon>
        <taxon>Candidatus Dojkabacteria</taxon>
    </lineage>
</organism>
<protein>
    <recommendedName>
        <fullName evidence="3">Lipoprotein</fullName>
    </recommendedName>
</protein>
<dbReference type="EMBL" id="SSDS01000056">
    <property type="protein sequence ID" value="TXG77046.1"/>
    <property type="molecule type" value="Genomic_DNA"/>
</dbReference>
<accession>A0A5C7J923</accession>
<evidence type="ECO:0000313" key="1">
    <source>
        <dbReference type="EMBL" id="TXG77046.1"/>
    </source>
</evidence>
<reference evidence="1 2" key="1">
    <citation type="submission" date="2018-09" db="EMBL/GenBank/DDBJ databases">
        <title>Metagenome Assembled Genomes from an Advanced Water Purification Facility.</title>
        <authorList>
            <person name="Stamps B.W."/>
            <person name="Spear J.R."/>
        </authorList>
    </citation>
    <scope>NUCLEOTIDE SEQUENCE [LARGE SCALE GENOMIC DNA]</scope>
    <source>
        <strain evidence="1">Bin_63_2</strain>
    </source>
</reference>
<dbReference type="Proteomes" id="UP000321026">
    <property type="component" value="Unassembled WGS sequence"/>
</dbReference>
<dbReference type="PROSITE" id="PS51257">
    <property type="entry name" value="PROKAR_LIPOPROTEIN"/>
    <property type="match status" value="1"/>
</dbReference>